<dbReference type="Pfam" id="PF01522">
    <property type="entry name" value="Polysacc_deac_1"/>
    <property type="match status" value="1"/>
</dbReference>
<evidence type="ECO:0000313" key="4">
    <source>
        <dbReference type="Proteomes" id="UP001516061"/>
    </source>
</evidence>
<evidence type="ECO:0000256" key="1">
    <source>
        <dbReference type="SAM" id="MobiDB-lite"/>
    </source>
</evidence>
<dbReference type="RefSeq" id="WP_173804466.1">
    <property type="nucleotide sequence ID" value="NZ_JABSNM010000004.1"/>
</dbReference>
<keyword evidence="4" id="KW-1185">Reference proteome</keyword>
<feature type="region of interest" description="Disordered" evidence="1">
    <location>
        <begin position="630"/>
        <end position="665"/>
    </location>
</feature>
<accession>A0ABX2G138</accession>
<dbReference type="SUPFAM" id="SSF88713">
    <property type="entry name" value="Glycoside hydrolase/deacetylase"/>
    <property type="match status" value="1"/>
</dbReference>
<dbReference type="EMBL" id="JABSNM010000004">
    <property type="protein sequence ID" value="NRT55491.1"/>
    <property type="molecule type" value="Genomic_DNA"/>
</dbReference>
<gene>
    <name evidence="3" type="ORF">HNQ01_001203</name>
</gene>
<proteinExistence type="predicted"/>
<dbReference type="SUPFAM" id="SSF52317">
    <property type="entry name" value="Class I glutamine amidotransferase-like"/>
    <property type="match status" value="1"/>
</dbReference>
<dbReference type="InterPro" id="IPR002509">
    <property type="entry name" value="NODB_dom"/>
</dbReference>
<sequence>MSAPRLNWRQAATVLVLVAATAAAAWFLRDPAPGGPALPRLLLVLPDAPEDDPAPQAVWQNAAEELGLPLEPIRASALMRQRDGGRGDALILPDTLHRRLGDALVQTLRERVRAGDRLMLVHDAGLQDVDGRYSDERSRLSDLAGVDYALYRELGTGMLREAEVQVPPQRIGLLGLPPGKLVRGAGDLPYSRHRPDPGPDGELLPVLAGYRYGRMRYASFVTRGAYDGAVLMRAPDGSLVAGERRVGAGQVLFVNLPLTRLKLATDGMLLSGFLQHFARDLAGLPQLSPMPDGIGAVVMNWHIDDRKALPALERAAELGAFERGLGPFSIHLTVGPDVDQPGDGRGMDLAGNPQAQDWVRRLAAQGHEIGSHGGWIHNWFGTHVGTIEREAAAAMIDRNSLLLSQVSGRPVREYSAPVGNHPAWVTGWLRQREIRSYYFTGDTGMAPTRSFQDGLRPRPDIWSYPVLSFGIHASFEEARASGAPEQVVADWLDEVSDFCADQGTLRLVYFHPFGLVMYPQAFREWLAHSRALTEAGRLRWTTMDQYSRFANRRLHTVWSVRAEGSQWLLQARHPESLEGMTWLLPVARFPQPPVLLSGSAQIERQGAAWRVRAGRGIALQLRLAPEAVVPALPADPGPDATAPAPTPTLTPSSAPSPASAASTPT</sequence>
<dbReference type="InterPro" id="IPR029062">
    <property type="entry name" value="Class_I_gatase-like"/>
</dbReference>
<name>A0ABX2G138_9BURK</name>
<comment type="caution">
    <text evidence="3">The sequence shown here is derived from an EMBL/GenBank/DDBJ whole genome shotgun (WGS) entry which is preliminary data.</text>
</comment>
<organism evidence="3 4">
    <name type="scientific">Sphaerotilus uruguayifluvii</name>
    <dbReference type="NCBI Taxonomy" id="2735897"/>
    <lineage>
        <taxon>Bacteria</taxon>
        <taxon>Pseudomonadati</taxon>
        <taxon>Pseudomonadota</taxon>
        <taxon>Betaproteobacteria</taxon>
        <taxon>Burkholderiales</taxon>
        <taxon>Sphaerotilaceae</taxon>
        <taxon>Sphaerotilus</taxon>
    </lineage>
</organism>
<evidence type="ECO:0000313" key="3">
    <source>
        <dbReference type="EMBL" id="NRT55491.1"/>
    </source>
</evidence>
<dbReference type="InterPro" id="IPR011330">
    <property type="entry name" value="Glyco_hydro/deAcase_b/a-brl"/>
</dbReference>
<protein>
    <recommendedName>
        <fullName evidence="2">NodB homology domain-containing protein</fullName>
    </recommendedName>
</protein>
<feature type="domain" description="NodB homology" evidence="2">
    <location>
        <begin position="356"/>
        <end position="423"/>
    </location>
</feature>
<dbReference type="Gene3D" id="3.20.20.370">
    <property type="entry name" value="Glycoside hydrolase/deacetylase"/>
    <property type="match status" value="1"/>
</dbReference>
<dbReference type="Gene3D" id="3.40.50.880">
    <property type="match status" value="1"/>
</dbReference>
<evidence type="ECO:0000259" key="2">
    <source>
        <dbReference type="Pfam" id="PF01522"/>
    </source>
</evidence>
<reference evidence="3 4" key="1">
    <citation type="submission" date="2020-05" db="EMBL/GenBank/DDBJ databases">
        <title>Genomic Encyclopedia of Type Strains, Phase IV (KMG-V): Genome sequencing to study the core and pangenomes of soil and plant-associated prokaryotes.</title>
        <authorList>
            <person name="Whitman W."/>
        </authorList>
    </citation>
    <scope>NUCLEOTIDE SEQUENCE [LARGE SCALE GENOMIC DNA]</scope>
    <source>
        <strain evidence="3 4">C29</strain>
    </source>
</reference>
<dbReference type="Proteomes" id="UP001516061">
    <property type="component" value="Unassembled WGS sequence"/>
</dbReference>